<dbReference type="SUPFAM" id="SSF82784">
    <property type="entry name" value="OsmC-like"/>
    <property type="match status" value="1"/>
</dbReference>
<dbReference type="RefSeq" id="WP_075399610.1">
    <property type="nucleotide sequence ID" value="NZ_MSDU01000054.1"/>
</dbReference>
<dbReference type="InterPro" id="IPR052924">
    <property type="entry name" value="OsmC/Ohr_hydroprdx_reductase"/>
</dbReference>
<proteinExistence type="predicted"/>
<dbReference type="InterPro" id="IPR003718">
    <property type="entry name" value="OsmC/Ohr_fam"/>
</dbReference>
<dbReference type="Pfam" id="PF02566">
    <property type="entry name" value="OsmC"/>
    <property type="match status" value="1"/>
</dbReference>
<dbReference type="PANTHER" id="PTHR35368:SF1">
    <property type="entry name" value="HYDROPEROXIDE REDUCTASE"/>
    <property type="match status" value="1"/>
</dbReference>
<reference evidence="1 2" key="1">
    <citation type="submission" date="2016-12" db="EMBL/GenBank/DDBJ databases">
        <title>Domibacillus antri genome sequencing.</title>
        <authorList>
            <person name="Verma A."/>
            <person name="Krishnamurthi S."/>
        </authorList>
    </citation>
    <scope>NUCLEOTIDE SEQUENCE [LARGE SCALE GENOMIC DNA]</scope>
    <source>
        <strain evidence="1 2">XD80</strain>
    </source>
</reference>
<name>A0A1Q8Q1V3_9BACI</name>
<gene>
    <name evidence="1" type="ORF">BTO30_15535</name>
</gene>
<dbReference type="OrthoDB" id="1433018at2"/>
<sequence length="151" mass="16623">MAQTSSLVKVSAAGKWVSGVKTDISIRNFPTFSMDEPEALGGIDAGAMPLEYILAALNGCKGVMIPLVAKELDFVFSGIDFEATGIVDIRGLKGEEGVSTYFQKVRFKANIHTEESVERIEELKKEVERRCPVLNLFIDAGIKLDIEWNKI</sequence>
<dbReference type="InterPro" id="IPR036102">
    <property type="entry name" value="OsmC/Ohrsf"/>
</dbReference>
<dbReference type="Gene3D" id="3.30.300.20">
    <property type="match status" value="1"/>
</dbReference>
<dbReference type="Proteomes" id="UP000185568">
    <property type="component" value="Unassembled WGS sequence"/>
</dbReference>
<dbReference type="AlphaFoldDB" id="A0A1Q8Q1V3"/>
<keyword evidence="2" id="KW-1185">Reference proteome</keyword>
<accession>A0A1Q8Q1V3</accession>
<dbReference type="InterPro" id="IPR015946">
    <property type="entry name" value="KH_dom-like_a/b"/>
</dbReference>
<evidence type="ECO:0000313" key="1">
    <source>
        <dbReference type="EMBL" id="OLN21323.1"/>
    </source>
</evidence>
<evidence type="ECO:0000313" key="2">
    <source>
        <dbReference type="Proteomes" id="UP000185568"/>
    </source>
</evidence>
<organism evidence="1 2">
    <name type="scientific">Domibacillus antri</name>
    <dbReference type="NCBI Taxonomy" id="1714264"/>
    <lineage>
        <taxon>Bacteria</taxon>
        <taxon>Bacillati</taxon>
        <taxon>Bacillota</taxon>
        <taxon>Bacilli</taxon>
        <taxon>Bacillales</taxon>
        <taxon>Bacillaceae</taxon>
        <taxon>Domibacillus</taxon>
    </lineage>
</organism>
<dbReference type="PANTHER" id="PTHR35368">
    <property type="entry name" value="HYDROPEROXIDE REDUCTASE"/>
    <property type="match status" value="1"/>
</dbReference>
<comment type="caution">
    <text evidence="1">The sequence shown here is derived from an EMBL/GenBank/DDBJ whole genome shotgun (WGS) entry which is preliminary data.</text>
</comment>
<protein>
    <submittedName>
        <fullName evidence="1">Osmotically inducible protein C</fullName>
    </submittedName>
</protein>
<dbReference type="EMBL" id="MSDU01000054">
    <property type="protein sequence ID" value="OLN21323.1"/>
    <property type="molecule type" value="Genomic_DNA"/>
</dbReference>